<dbReference type="PROSITE" id="PS50195">
    <property type="entry name" value="PX"/>
    <property type="match status" value="1"/>
</dbReference>
<dbReference type="InterPro" id="IPR015404">
    <property type="entry name" value="Vps5_C"/>
</dbReference>
<keyword evidence="2" id="KW-0812">Transmembrane</keyword>
<dbReference type="Pfam" id="PF09325">
    <property type="entry name" value="Vps5"/>
    <property type="match status" value="1"/>
</dbReference>
<keyword evidence="2" id="KW-0472">Membrane</keyword>
<protein>
    <recommendedName>
        <fullName evidence="3">PX domain-containing protein</fullName>
    </recommendedName>
</protein>
<dbReference type="STRING" id="542762.A0A4S4D0N0"/>
<sequence>MQQRSLSGSSQSPRSPSSQPFLSVSVTDPAKMGNGVQAYISYKVITKTNLPEYQGSEKIVIRRYSDFEWLRDRLFEKYKGIFIPPLPEKSTVVMIFAIVIILIMIGMSLGISHDVGTFSFSIREFGFLQKDMMVWVGGSSERTRSNHAIPHMKHKHRAVLFVVQELVLDIDALLGLMDLIFFVDGFLSYEYCMETFTTIGCPNVLLANIYIRAAVNYLDNAVVQKFRFSAEFIEMRRQALDVFVNRIASHHELQQSEDLRTFLQADEQAHHLLMNFEEPLKDYVRAVQSIKATIAERANAFRQQCELTETIKLKEIDLNKFRLTRSEKLAEAEREYEVLKADSEEATRRFETIVRLMNEEIVRFQEQKTLDLGIAFHEFAKGQARLARGIADAWRSLLPKLEACSSA</sequence>
<evidence type="ECO:0000256" key="2">
    <source>
        <dbReference type="SAM" id="Phobius"/>
    </source>
</evidence>
<dbReference type="InterPro" id="IPR036871">
    <property type="entry name" value="PX_dom_sf"/>
</dbReference>
<evidence type="ECO:0000313" key="4">
    <source>
        <dbReference type="EMBL" id="THF95577.1"/>
    </source>
</evidence>
<dbReference type="AlphaFoldDB" id="A0A4S4D0N0"/>
<keyword evidence="5" id="KW-1185">Reference proteome</keyword>
<dbReference type="PANTHER" id="PTHR10555">
    <property type="entry name" value="SORTING NEXIN"/>
    <property type="match status" value="1"/>
</dbReference>
<dbReference type="SUPFAM" id="SSF103657">
    <property type="entry name" value="BAR/IMD domain-like"/>
    <property type="match status" value="1"/>
</dbReference>
<dbReference type="Gene3D" id="1.20.1270.60">
    <property type="entry name" value="Arfaptin homology (AH) domain/BAR domain"/>
    <property type="match status" value="1"/>
</dbReference>
<dbReference type="GO" id="GO:0016020">
    <property type="term" value="C:membrane"/>
    <property type="evidence" value="ECO:0007669"/>
    <property type="project" value="UniProtKB-ARBA"/>
</dbReference>
<evidence type="ECO:0000313" key="5">
    <source>
        <dbReference type="Proteomes" id="UP000306102"/>
    </source>
</evidence>
<feature type="domain" description="PX" evidence="3">
    <location>
        <begin position="20"/>
        <end position="270"/>
    </location>
</feature>
<dbReference type="CDD" id="cd07596">
    <property type="entry name" value="BAR_SNX"/>
    <property type="match status" value="1"/>
</dbReference>
<dbReference type="EMBL" id="SDRB02013221">
    <property type="protein sequence ID" value="THF95577.1"/>
    <property type="molecule type" value="Genomic_DNA"/>
</dbReference>
<feature type="region of interest" description="Disordered" evidence="1">
    <location>
        <begin position="1"/>
        <end position="21"/>
    </location>
</feature>
<dbReference type="InterPro" id="IPR027267">
    <property type="entry name" value="AH/BAR_dom_sf"/>
</dbReference>
<proteinExistence type="predicted"/>
<dbReference type="SUPFAM" id="SSF64268">
    <property type="entry name" value="PX domain"/>
    <property type="match status" value="2"/>
</dbReference>
<reference evidence="4 5" key="1">
    <citation type="journal article" date="2018" name="Proc. Natl. Acad. Sci. U.S.A.">
        <title>Draft genome sequence of Camellia sinensis var. sinensis provides insights into the evolution of the tea genome and tea quality.</title>
        <authorList>
            <person name="Wei C."/>
            <person name="Yang H."/>
            <person name="Wang S."/>
            <person name="Zhao J."/>
            <person name="Liu C."/>
            <person name="Gao L."/>
            <person name="Xia E."/>
            <person name="Lu Y."/>
            <person name="Tai Y."/>
            <person name="She G."/>
            <person name="Sun J."/>
            <person name="Cao H."/>
            <person name="Tong W."/>
            <person name="Gao Q."/>
            <person name="Li Y."/>
            <person name="Deng W."/>
            <person name="Jiang X."/>
            <person name="Wang W."/>
            <person name="Chen Q."/>
            <person name="Zhang S."/>
            <person name="Li H."/>
            <person name="Wu J."/>
            <person name="Wang P."/>
            <person name="Li P."/>
            <person name="Shi C."/>
            <person name="Zheng F."/>
            <person name="Jian J."/>
            <person name="Huang B."/>
            <person name="Shan D."/>
            <person name="Shi M."/>
            <person name="Fang C."/>
            <person name="Yue Y."/>
            <person name="Li F."/>
            <person name="Li D."/>
            <person name="Wei S."/>
            <person name="Han B."/>
            <person name="Jiang C."/>
            <person name="Yin Y."/>
            <person name="Xia T."/>
            <person name="Zhang Z."/>
            <person name="Bennetzen J.L."/>
            <person name="Zhao S."/>
            <person name="Wan X."/>
        </authorList>
    </citation>
    <scope>NUCLEOTIDE SEQUENCE [LARGE SCALE GENOMIC DNA]</scope>
    <source>
        <strain evidence="5">cv. Shuchazao</strain>
        <tissue evidence="4">Leaf</tissue>
    </source>
</reference>
<dbReference type="SMART" id="SM00312">
    <property type="entry name" value="PX"/>
    <property type="match status" value="1"/>
</dbReference>
<evidence type="ECO:0000256" key="1">
    <source>
        <dbReference type="SAM" id="MobiDB-lite"/>
    </source>
</evidence>
<dbReference type="GO" id="GO:0035091">
    <property type="term" value="F:phosphatidylinositol binding"/>
    <property type="evidence" value="ECO:0007669"/>
    <property type="project" value="InterPro"/>
</dbReference>
<dbReference type="PANTHER" id="PTHR10555:SF170">
    <property type="entry name" value="FI18122P1"/>
    <property type="match status" value="1"/>
</dbReference>
<keyword evidence="2" id="KW-1133">Transmembrane helix</keyword>
<gene>
    <name evidence="4" type="ORF">TEA_023524</name>
</gene>
<dbReference type="Proteomes" id="UP000306102">
    <property type="component" value="Unassembled WGS sequence"/>
</dbReference>
<dbReference type="GO" id="GO:0005768">
    <property type="term" value="C:endosome"/>
    <property type="evidence" value="ECO:0007669"/>
    <property type="project" value="TreeGrafter"/>
</dbReference>
<dbReference type="Pfam" id="PF00787">
    <property type="entry name" value="PX"/>
    <property type="match status" value="1"/>
</dbReference>
<dbReference type="InterPro" id="IPR001683">
    <property type="entry name" value="PX_dom"/>
</dbReference>
<dbReference type="Gene3D" id="3.30.1520.10">
    <property type="entry name" value="Phox-like domain"/>
    <property type="match status" value="1"/>
</dbReference>
<accession>A0A4S4D0N0</accession>
<comment type="caution">
    <text evidence="4">The sequence shown here is derived from an EMBL/GenBank/DDBJ whole genome shotgun (WGS) entry which is preliminary data.</text>
</comment>
<name>A0A4S4D0N0_CAMSN</name>
<organism evidence="4 5">
    <name type="scientific">Camellia sinensis var. sinensis</name>
    <name type="common">China tea</name>
    <dbReference type="NCBI Taxonomy" id="542762"/>
    <lineage>
        <taxon>Eukaryota</taxon>
        <taxon>Viridiplantae</taxon>
        <taxon>Streptophyta</taxon>
        <taxon>Embryophyta</taxon>
        <taxon>Tracheophyta</taxon>
        <taxon>Spermatophyta</taxon>
        <taxon>Magnoliopsida</taxon>
        <taxon>eudicotyledons</taxon>
        <taxon>Gunneridae</taxon>
        <taxon>Pentapetalae</taxon>
        <taxon>asterids</taxon>
        <taxon>Ericales</taxon>
        <taxon>Theaceae</taxon>
        <taxon>Camellia</taxon>
    </lineage>
</organism>
<feature type="transmembrane region" description="Helical" evidence="2">
    <location>
        <begin position="92"/>
        <end position="111"/>
    </location>
</feature>
<evidence type="ECO:0000259" key="3">
    <source>
        <dbReference type="PROSITE" id="PS50195"/>
    </source>
</evidence>